<name>A0A2N3HY34_9BACT</name>
<dbReference type="Proteomes" id="UP000233618">
    <property type="component" value="Unassembled WGS sequence"/>
</dbReference>
<organism evidence="1 2">
    <name type="scientific">Labilibaculum manganireducens</name>
    <dbReference type="NCBI Taxonomy" id="1940525"/>
    <lineage>
        <taxon>Bacteria</taxon>
        <taxon>Pseudomonadati</taxon>
        <taxon>Bacteroidota</taxon>
        <taxon>Bacteroidia</taxon>
        <taxon>Marinilabiliales</taxon>
        <taxon>Marinifilaceae</taxon>
        <taxon>Labilibaculum</taxon>
    </lineage>
</organism>
<comment type="caution">
    <text evidence="1">The sequence shown here is derived from an EMBL/GenBank/DDBJ whole genome shotgun (WGS) entry which is preliminary data.</text>
</comment>
<gene>
    <name evidence="1" type="ORF">BZG01_16390</name>
</gene>
<evidence type="ECO:0000313" key="2">
    <source>
        <dbReference type="Proteomes" id="UP000233618"/>
    </source>
</evidence>
<sequence>MQLDAFGVTGETLKTYVRVAPYAGRKDWLRIYKDSPEVHVEIDSPNKMISMPIEYDVELSQRDVQLNKLNQKAAKILNSRIC</sequence>
<keyword evidence="2" id="KW-1185">Reference proteome</keyword>
<dbReference type="EMBL" id="MVDE01000031">
    <property type="protein sequence ID" value="PKQ62962.1"/>
    <property type="molecule type" value="Genomic_DNA"/>
</dbReference>
<proteinExistence type="predicted"/>
<protein>
    <submittedName>
        <fullName evidence="1">Uncharacterized protein</fullName>
    </submittedName>
</protein>
<accession>A0A2N3HY34</accession>
<evidence type="ECO:0000313" key="1">
    <source>
        <dbReference type="EMBL" id="PKQ62962.1"/>
    </source>
</evidence>
<dbReference type="AlphaFoldDB" id="A0A2N3HY34"/>
<reference evidence="1 2" key="1">
    <citation type="journal article" date="2017" name="Front. Microbiol.">
        <title>Labilibaculum manganireducens gen. nov., sp. nov. and Labilibaculum filiforme sp. nov., Novel Bacteroidetes Isolated from Subsurface Sediments of the Baltic Sea.</title>
        <authorList>
            <person name="Vandieken V."/>
            <person name="Marshall I.P."/>
            <person name="Niemann H."/>
            <person name="Engelen B."/>
            <person name="Cypionka H."/>
        </authorList>
    </citation>
    <scope>NUCLEOTIDE SEQUENCE [LARGE SCALE GENOMIC DNA]</scope>
    <source>
        <strain evidence="1 2">59.10-2M</strain>
    </source>
</reference>
<dbReference type="RefSeq" id="WP_101310935.1">
    <property type="nucleotide sequence ID" value="NZ_MVDE01000031.1"/>
</dbReference>